<feature type="region of interest" description="Disordered" evidence="11">
    <location>
        <begin position="397"/>
        <end position="417"/>
    </location>
</feature>
<evidence type="ECO:0000256" key="8">
    <source>
        <dbReference type="ARBA" id="ARBA00023136"/>
    </source>
</evidence>
<dbReference type="InterPro" id="IPR005282">
    <property type="entry name" value="LC_transporter"/>
</dbReference>
<evidence type="ECO:0000256" key="12">
    <source>
        <dbReference type="SAM" id="Phobius"/>
    </source>
</evidence>
<keyword evidence="6" id="KW-0769">Symport</keyword>
<protein>
    <recommendedName>
        <fullName evidence="15">Cystinosin</fullName>
    </recommendedName>
</protein>
<dbReference type="NCBIfam" id="TIGR00951">
    <property type="entry name" value="2A43"/>
    <property type="match status" value="1"/>
</dbReference>
<feature type="transmembrane region" description="Helical" evidence="12">
    <location>
        <begin position="216"/>
        <end position="236"/>
    </location>
</feature>
<evidence type="ECO:0000256" key="6">
    <source>
        <dbReference type="ARBA" id="ARBA00022847"/>
    </source>
</evidence>
<evidence type="ECO:0000256" key="5">
    <source>
        <dbReference type="ARBA" id="ARBA00022737"/>
    </source>
</evidence>
<proteinExistence type="inferred from homology"/>
<dbReference type="SMART" id="SM00679">
    <property type="entry name" value="CTNS"/>
    <property type="match status" value="2"/>
</dbReference>
<dbReference type="InterPro" id="IPR006603">
    <property type="entry name" value="PQ-loop_rpt"/>
</dbReference>
<evidence type="ECO:0000256" key="11">
    <source>
        <dbReference type="SAM" id="MobiDB-lite"/>
    </source>
</evidence>
<evidence type="ECO:0000256" key="1">
    <source>
        <dbReference type="ARBA" id="ARBA00004155"/>
    </source>
</evidence>
<feature type="transmembrane region" description="Helical" evidence="12">
    <location>
        <begin position="304"/>
        <end position="328"/>
    </location>
</feature>
<feature type="transmembrane region" description="Helical" evidence="12">
    <location>
        <begin position="135"/>
        <end position="154"/>
    </location>
</feature>
<evidence type="ECO:0000256" key="2">
    <source>
        <dbReference type="ARBA" id="ARBA00006855"/>
    </source>
</evidence>
<dbReference type="AlphaFoldDB" id="A0A7R9GI83"/>
<organism evidence="13">
    <name type="scientific">Notodromas monacha</name>
    <dbReference type="NCBI Taxonomy" id="399045"/>
    <lineage>
        <taxon>Eukaryota</taxon>
        <taxon>Metazoa</taxon>
        <taxon>Ecdysozoa</taxon>
        <taxon>Arthropoda</taxon>
        <taxon>Crustacea</taxon>
        <taxon>Oligostraca</taxon>
        <taxon>Ostracoda</taxon>
        <taxon>Podocopa</taxon>
        <taxon>Podocopida</taxon>
        <taxon>Cypridocopina</taxon>
        <taxon>Cypridoidea</taxon>
        <taxon>Cyprididae</taxon>
        <taxon>Notodromas</taxon>
    </lineage>
</organism>
<dbReference type="Proteomes" id="UP000678499">
    <property type="component" value="Unassembled WGS sequence"/>
</dbReference>
<dbReference type="Gene3D" id="1.20.1280.290">
    <property type="match status" value="2"/>
</dbReference>
<reference evidence="13" key="1">
    <citation type="submission" date="2020-11" db="EMBL/GenBank/DDBJ databases">
        <authorList>
            <person name="Tran Van P."/>
        </authorList>
    </citation>
    <scope>NUCLEOTIDE SEQUENCE</scope>
</reference>
<dbReference type="GO" id="GO:0015293">
    <property type="term" value="F:symporter activity"/>
    <property type="evidence" value="ECO:0007669"/>
    <property type="project" value="UniProtKB-KW"/>
</dbReference>
<keyword evidence="14" id="KW-1185">Reference proteome</keyword>
<evidence type="ECO:0000313" key="13">
    <source>
        <dbReference type="EMBL" id="CAD7283440.1"/>
    </source>
</evidence>
<gene>
    <name evidence="13" type="ORF">NMOB1V02_LOCUS11056</name>
</gene>
<accession>A0A7R9GI83</accession>
<name>A0A7R9GI83_9CRUS</name>
<keyword evidence="8 12" id="KW-0472">Membrane</keyword>
<evidence type="ECO:0000313" key="14">
    <source>
        <dbReference type="Proteomes" id="UP000678499"/>
    </source>
</evidence>
<keyword evidence="3" id="KW-0813">Transport</keyword>
<evidence type="ECO:0000256" key="4">
    <source>
        <dbReference type="ARBA" id="ARBA00022692"/>
    </source>
</evidence>
<keyword evidence="9" id="KW-0458">Lysosome</keyword>
<evidence type="ECO:0000256" key="9">
    <source>
        <dbReference type="ARBA" id="ARBA00023228"/>
    </source>
</evidence>
<dbReference type="GO" id="GO:0005765">
    <property type="term" value="C:lysosomal membrane"/>
    <property type="evidence" value="ECO:0007669"/>
    <property type="project" value="UniProtKB-SubCell"/>
</dbReference>
<keyword evidence="5" id="KW-0677">Repeat</keyword>
<feature type="transmembrane region" description="Helical" evidence="12">
    <location>
        <begin position="272"/>
        <end position="292"/>
    </location>
</feature>
<feature type="transmembrane region" description="Helical" evidence="12">
    <location>
        <begin position="175"/>
        <end position="196"/>
    </location>
</feature>
<keyword evidence="7 12" id="KW-1133">Transmembrane helix</keyword>
<feature type="transmembrane region" description="Helical" evidence="12">
    <location>
        <begin position="348"/>
        <end position="367"/>
    </location>
</feature>
<dbReference type="OrthoDB" id="75720at2759"/>
<dbReference type="EMBL" id="OA887459">
    <property type="protein sequence ID" value="CAD7283440.1"/>
    <property type="molecule type" value="Genomic_DNA"/>
</dbReference>
<dbReference type="PANTHER" id="PTHR13131">
    <property type="entry name" value="CYSTINOSIN"/>
    <property type="match status" value="1"/>
</dbReference>
<comment type="catalytic activity">
    <reaction evidence="10">
        <text>L-cystine(out) + H(+)(out) = L-cystine(in) + H(+)(in)</text>
        <dbReference type="Rhea" id="RHEA:66172"/>
        <dbReference type="ChEBI" id="CHEBI:15378"/>
        <dbReference type="ChEBI" id="CHEBI:35491"/>
    </reaction>
    <physiologicalReaction direction="left-to-right" evidence="10">
        <dbReference type="Rhea" id="RHEA:66173"/>
    </physiologicalReaction>
</comment>
<evidence type="ECO:0000256" key="10">
    <source>
        <dbReference type="ARBA" id="ARBA00048473"/>
    </source>
</evidence>
<dbReference type="Pfam" id="PF04193">
    <property type="entry name" value="PQ-loop"/>
    <property type="match status" value="2"/>
</dbReference>
<dbReference type="FunFam" id="1.20.1280.290:FF:000016">
    <property type="entry name" value="Cystinosin homolog"/>
    <property type="match status" value="1"/>
</dbReference>
<evidence type="ECO:0000256" key="3">
    <source>
        <dbReference type="ARBA" id="ARBA00022448"/>
    </source>
</evidence>
<feature type="compositionally biased region" description="Polar residues" evidence="11">
    <location>
        <begin position="400"/>
        <end position="417"/>
    </location>
</feature>
<comment type="similarity">
    <text evidence="2">Belongs to the cystinosin family.</text>
</comment>
<feature type="transmembrane region" description="Helical" evidence="12">
    <location>
        <begin position="243"/>
        <end position="266"/>
    </location>
</feature>
<evidence type="ECO:0000256" key="7">
    <source>
        <dbReference type="ARBA" id="ARBA00022989"/>
    </source>
</evidence>
<evidence type="ECO:0008006" key="15">
    <source>
        <dbReference type="Google" id="ProtNLM"/>
    </source>
</evidence>
<dbReference type="PANTHER" id="PTHR13131:SF5">
    <property type="entry name" value="CYSTINOSIN"/>
    <property type="match status" value="1"/>
</dbReference>
<dbReference type="GO" id="GO:0015184">
    <property type="term" value="F:L-cystine transmembrane transporter activity"/>
    <property type="evidence" value="ECO:0007669"/>
    <property type="project" value="TreeGrafter"/>
</dbReference>
<comment type="subcellular location">
    <subcellularLocation>
        <location evidence="1">Lysosome membrane</location>
        <topology evidence="1">Multi-pass membrane protein</topology>
    </subcellularLocation>
</comment>
<sequence length="417" mass="45481">MDKILVRCLCILTLIVISIIEFSGAVGGLTKSAKVTIEPSYLSLLLGSTGSLKIRVVSNFTGTISWAPTGANVVAVSPTSLVYSVVGKEETATVSVTAIGPGETGLVFDPSGLLPRRMEDVAVSVVVYKSSAVSILAQVVGWVYFLAWSISFYPQIYCNWRRKSVVGLSLDFVSLNLLGFLCYTVFNIAMLYVGSVREEFLSENPGSIVQVDVNDVAFASHALLACLVTSIQCMVYERGNQRISALALILLSMLVTFAAVVTIMAIAALFSWLMYVVLLSYVKLIITCIKYIPQAVMNFKRKSTAGWSIGNILLDLTGGLFSFLQMVLMSYNRDAWASIWGNPTKLGLSFLSIAFDFIFMFQHYVLYRNAESSFAVDDDVQYSPTIEDALFGRCSPVRSYGSTEPTPATSTTDRTSS</sequence>
<dbReference type="EMBL" id="CAJPEX010005422">
    <property type="protein sequence ID" value="CAG0923592.1"/>
    <property type="molecule type" value="Genomic_DNA"/>
</dbReference>
<keyword evidence="4 12" id="KW-0812">Transmembrane</keyword>